<dbReference type="NCBIfam" id="TIGR01760">
    <property type="entry name" value="tape_meas_TP901"/>
    <property type="match status" value="1"/>
</dbReference>
<comment type="caution">
    <text evidence="4">The sequence shown here is derived from an EMBL/GenBank/DDBJ whole genome shotgun (WGS) entry which is preliminary data.</text>
</comment>
<feature type="transmembrane region" description="Helical" evidence="2">
    <location>
        <begin position="396"/>
        <end position="419"/>
    </location>
</feature>
<evidence type="ECO:0000256" key="2">
    <source>
        <dbReference type="SAM" id="Phobius"/>
    </source>
</evidence>
<keyword evidence="1" id="KW-1188">Viral release from host cell</keyword>
<name>A0A944GRH3_9HYPH</name>
<dbReference type="Proteomes" id="UP000705379">
    <property type="component" value="Unassembled WGS sequence"/>
</dbReference>
<evidence type="ECO:0000313" key="5">
    <source>
        <dbReference type="Proteomes" id="UP000705379"/>
    </source>
</evidence>
<keyword evidence="2" id="KW-0812">Transmembrane</keyword>
<protein>
    <submittedName>
        <fullName evidence="4">Phage tail tape measure protein</fullName>
    </submittedName>
</protein>
<dbReference type="PANTHER" id="PTHR37813">
    <property type="entry name" value="FELS-2 PROPHAGE PROTEIN"/>
    <property type="match status" value="1"/>
</dbReference>
<accession>A0A944GRH3</accession>
<evidence type="ECO:0000313" key="4">
    <source>
        <dbReference type="EMBL" id="MBS8259718.1"/>
    </source>
</evidence>
<feature type="domain" description="Phage tail tape measure protein" evidence="3">
    <location>
        <begin position="96"/>
        <end position="298"/>
    </location>
</feature>
<dbReference type="Pfam" id="PF10145">
    <property type="entry name" value="PhageMin_Tail"/>
    <property type="match status" value="1"/>
</dbReference>
<proteinExistence type="predicted"/>
<feature type="transmembrane region" description="Helical" evidence="2">
    <location>
        <begin position="492"/>
        <end position="510"/>
    </location>
</feature>
<organism evidence="4 5">
    <name type="scientific">Roseibium polysiphoniae</name>
    <dbReference type="NCBI Taxonomy" id="2571221"/>
    <lineage>
        <taxon>Bacteria</taxon>
        <taxon>Pseudomonadati</taxon>
        <taxon>Pseudomonadota</taxon>
        <taxon>Alphaproteobacteria</taxon>
        <taxon>Hyphomicrobiales</taxon>
        <taxon>Stappiaceae</taxon>
        <taxon>Roseibium</taxon>
    </lineage>
</organism>
<dbReference type="InterPro" id="IPR010090">
    <property type="entry name" value="Phage_tape_meas"/>
</dbReference>
<feature type="transmembrane region" description="Helical" evidence="2">
    <location>
        <begin position="431"/>
        <end position="449"/>
    </location>
</feature>
<dbReference type="EMBL" id="QTKU01000001">
    <property type="protein sequence ID" value="MBS8259718.1"/>
    <property type="molecule type" value="Genomic_DNA"/>
</dbReference>
<feature type="transmembrane region" description="Helical" evidence="2">
    <location>
        <begin position="461"/>
        <end position="486"/>
    </location>
</feature>
<sequence>MAVLTSTLIANLRDRVSGPARRISGSLGRLRDAAAMNARSMDQMRGRILDAAGMGYVLARAISAPVKAAMEFEEAMADINKVVDFPQPDGLKRMSADILAMSRAIPVSAKGIADIVAAAGQAGMQNDELLAFTEIAAKVGVAFGMSADQTGESLAKIKTALGLTVAQTSELADVLNHLSNTSASAAPDLLGFMRRVGSAGLQYGFAARETAAIGSAMIASGAQADVAATSFRNVGKALARGESATKRQNKAFSALGLSATDAAKRLQQDAVGTLHDVIARIRALPREVRASTISDLFGDEARAVMPLIENAGLLKEALGQVADETNYLGSAQKEFEVRSETFAANLQLFKNRLDELAISLGNALLPALSSIMAVIQPLISTLAELASANPQVTASVAGLAAGVVALRIAAIGARFAFMFLKGGVLDAAVGISRSVGLLSSGAAGLANFARMARRVGLSMTVLSMTGGTGIFAALVSGATAAAAAVAGLTAPIWGAVAAAVGLGLAIYNYWEPIAEFVTGFASAIAGALAPAMNALTGFAADVTAAAAAWAGEKLIDVASWLGFDGASVRGSLANAQAVLSSSLDSIVELVMSVPSRVGGWVSDLFTMNDYSDEAEAEFRSAGARVGQALVNGIKSAFETLWQWLKAIPGQIVDAIGKIDLSGLISWPAMPSWLGGGSAPAVAGKSAIDGARAAGGPIVAGRTYRINEKGDELITASRNAYVHDHQRSKKMAGGMAAAGMATSIAFGDINVNLHGVQDPEAIAEAVGQEIRNRLSGLQADDGWSVS</sequence>
<reference evidence="4" key="2">
    <citation type="journal article" date="2021" name="Microorganisms">
        <title>Bacterial Dimethylsulfoniopropionate Biosynthesis in the East China Sea.</title>
        <authorList>
            <person name="Liu J."/>
            <person name="Zhang Y."/>
            <person name="Liu J."/>
            <person name="Zhong H."/>
            <person name="Williams B.T."/>
            <person name="Zheng Y."/>
            <person name="Curson A.R.J."/>
            <person name="Sun C."/>
            <person name="Sun H."/>
            <person name="Song D."/>
            <person name="Wagner Mackenzie B."/>
            <person name="Bermejo Martinez A."/>
            <person name="Todd J.D."/>
            <person name="Zhang X.H."/>
        </authorList>
    </citation>
    <scope>NUCLEOTIDE SEQUENCE</scope>
    <source>
        <strain evidence="4">AESS21</strain>
    </source>
</reference>
<feature type="transmembrane region" description="Helical" evidence="2">
    <location>
        <begin position="356"/>
        <end position="375"/>
    </location>
</feature>
<dbReference type="RefSeq" id="WP_213215281.1">
    <property type="nucleotide sequence ID" value="NZ_QTKU01000001.1"/>
</dbReference>
<gene>
    <name evidence="4" type="ORF">DYI23_05755</name>
</gene>
<dbReference type="AlphaFoldDB" id="A0A944GRH3"/>
<dbReference type="PANTHER" id="PTHR37813:SF1">
    <property type="entry name" value="FELS-2 PROPHAGE PROTEIN"/>
    <property type="match status" value="1"/>
</dbReference>
<reference evidence="4" key="1">
    <citation type="submission" date="2018-08" db="EMBL/GenBank/DDBJ databases">
        <authorList>
            <person name="Jin W."/>
            <person name="Wang H."/>
            <person name="Yang Y."/>
            <person name="Li M."/>
            <person name="Liu J."/>
        </authorList>
    </citation>
    <scope>NUCLEOTIDE SEQUENCE</scope>
    <source>
        <strain evidence="4">AESS21</strain>
    </source>
</reference>
<evidence type="ECO:0000259" key="3">
    <source>
        <dbReference type="Pfam" id="PF10145"/>
    </source>
</evidence>
<evidence type="ECO:0000256" key="1">
    <source>
        <dbReference type="ARBA" id="ARBA00022612"/>
    </source>
</evidence>
<keyword evidence="2" id="KW-0472">Membrane</keyword>
<keyword evidence="2" id="KW-1133">Transmembrane helix</keyword>